<feature type="region of interest" description="Disordered" evidence="1">
    <location>
        <begin position="48"/>
        <end position="114"/>
    </location>
</feature>
<evidence type="ECO:0000313" key="2">
    <source>
        <dbReference type="EMBL" id="KJA17136.1"/>
    </source>
</evidence>
<accession>A0A0D2NKP6</accession>
<dbReference type="AlphaFoldDB" id="A0A0D2NKP6"/>
<dbReference type="EMBL" id="KN817608">
    <property type="protein sequence ID" value="KJA17136.1"/>
    <property type="molecule type" value="Genomic_DNA"/>
</dbReference>
<evidence type="ECO:0000313" key="3">
    <source>
        <dbReference type="Proteomes" id="UP000054270"/>
    </source>
</evidence>
<keyword evidence="3" id="KW-1185">Reference proteome</keyword>
<evidence type="ECO:0000256" key="1">
    <source>
        <dbReference type="SAM" id="MobiDB-lite"/>
    </source>
</evidence>
<reference evidence="3" key="1">
    <citation type="submission" date="2014-04" db="EMBL/GenBank/DDBJ databases">
        <title>Evolutionary Origins and Diversification of the Mycorrhizal Mutualists.</title>
        <authorList>
            <consortium name="DOE Joint Genome Institute"/>
            <consortium name="Mycorrhizal Genomics Consortium"/>
            <person name="Kohler A."/>
            <person name="Kuo A."/>
            <person name="Nagy L.G."/>
            <person name="Floudas D."/>
            <person name="Copeland A."/>
            <person name="Barry K.W."/>
            <person name="Cichocki N."/>
            <person name="Veneault-Fourrey C."/>
            <person name="LaButti K."/>
            <person name="Lindquist E.A."/>
            <person name="Lipzen A."/>
            <person name="Lundell T."/>
            <person name="Morin E."/>
            <person name="Murat C."/>
            <person name="Riley R."/>
            <person name="Ohm R."/>
            <person name="Sun H."/>
            <person name="Tunlid A."/>
            <person name="Henrissat B."/>
            <person name="Grigoriev I.V."/>
            <person name="Hibbett D.S."/>
            <person name="Martin F."/>
        </authorList>
    </citation>
    <scope>NUCLEOTIDE SEQUENCE [LARGE SCALE GENOMIC DNA]</scope>
    <source>
        <strain evidence="3">FD-334 SS-4</strain>
    </source>
</reference>
<organism evidence="2 3">
    <name type="scientific">Hypholoma sublateritium (strain FD-334 SS-4)</name>
    <dbReference type="NCBI Taxonomy" id="945553"/>
    <lineage>
        <taxon>Eukaryota</taxon>
        <taxon>Fungi</taxon>
        <taxon>Dikarya</taxon>
        <taxon>Basidiomycota</taxon>
        <taxon>Agaricomycotina</taxon>
        <taxon>Agaricomycetes</taxon>
        <taxon>Agaricomycetidae</taxon>
        <taxon>Agaricales</taxon>
        <taxon>Agaricineae</taxon>
        <taxon>Strophariaceae</taxon>
        <taxon>Hypholoma</taxon>
    </lineage>
</organism>
<sequence length="396" mass="42963">MPAAASSISYSSKIKPRPIVKKEPLFKNEPLATPSQPSLVSVVLPNLPFSSKTSRNTRLKGRAPSLLPPATKTSACSKGKVPATKKATSKQKREPTPSNDENKNEDANKDDEEDAAPVSAVLIHAQPLLDADGSDDPDAIHPRPSNLKVGRPPKHAWSYSVKSEKGVNAPSYVGFAARGEHALPGPPSEEALSVEDFPNLEESTYFNPSCCHGCNNNSLKNGPCTCKLCKWGVGCANCVKSGKARCTFALNAPKFLAATERTFAMNALCMAQQRAAYEEFWELVGATKFIEATYPTMHTIGPCFQDEAALRKFTGFSMQDINQALTILNELDLFSKPLAPFNHPLPFLQSLLERMADPIPMVEEPVITKNEQMNEDIDDPQTAKPTSPATIPQEGS</sequence>
<feature type="compositionally biased region" description="Polar residues" evidence="1">
    <location>
        <begin position="383"/>
        <end position="396"/>
    </location>
</feature>
<proteinExistence type="predicted"/>
<name>A0A0D2NKP6_HYPSF</name>
<gene>
    <name evidence="2" type="ORF">HYPSUDRAFT_206408</name>
</gene>
<dbReference type="Proteomes" id="UP000054270">
    <property type="component" value="Unassembled WGS sequence"/>
</dbReference>
<feature type="region of interest" description="Disordered" evidence="1">
    <location>
        <begin position="369"/>
        <end position="396"/>
    </location>
</feature>
<protein>
    <submittedName>
        <fullName evidence="2">Uncharacterized protein</fullName>
    </submittedName>
</protein>
<feature type="compositionally biased region" description="Basic and acidic residues" evidence="1">
    <location>
        <begin position="91"/>
        <end position="107"/>
    </location>
</feature>
<feature type="region of interest" description="Disordered" evidence="1">
    <location>
        <begin position="129"/>
        <end position="154"/>
    </location>
</feature>